<sequence>MRCEWVTEPRSDGHPNDDYAATAAPAPGRGGTVVLLDGVSTRPGESTGCGHGTPWYTARLGGALLHRCGSRPDLPLTECLVQAIDETARGHGDGCELSHPRTPQATVVAARWDATAVEYLVLCDSVLLIQRTDGRVLPVLDTRLDEVWAAARTAVPYGERAAFIEARRNAEDGFFTAAADPSVAHRAVTGTLPRAGVRALAALTDGASRWTEVFRLGDWEALFAVLAEKGPREVIAQVRAAERADPSCTAFPRGKIHDDATAALAEL</sequence>
<dbReference type="OrthoDB" id="3190646at2"/>
<evidence type="ECO:0000313" key="2">
    <source>
        <dbReference type="EMBL" id="SFD59797.1"/>
    </source>
</evidence>
<dbReference type="STRING" id="910347.SAMN05421773_12045"/>
<keyword evidence="3" id="KW-1185">Reference proteome</keyword>
<dbReference type="EMBL" id="FOLM01000020">
    <property type="protein sequence ID" value="SFD59797.1"/>
    <property type="molecule type" value="Genomic_DNA"/>
</dbReference>
<feature type="domain" description="PPM-type phosphatase" evidence="1">
    <location>
        <begin position="10"/>
        <end position="220"/>
    </location>
</feature>
<dbReference type="AlphaFoldDB" id="A0A1I1TMR1"/>
<dbReference type="RefSeq" id="WP_093841229.1">
    <property type="nucleotide sequence ID" value="NZ_FOLM01000020.1"/>
</dbReference>
<evidence type="ECO:0000259" key="1">
    <source>
        <dbReference type="Pfam" id="PF13672"/>
    </source>
</evidence>
<name>A0A1I1TMR1_9ACTN</name>
<reference evidence="2 3" key="1">
    <citation type="submission" date="2016-10" db="EMBL/GenBank/DDBJ databases">
        <authorList>
            <person name="de Groot N.N."/>
        </authorList>
    </citation>
    <scope>NUCLEOTIDE SEQUENCE [LARGE SCALE GENOMIC DNA]</scope>
    <source>
        <strain evidence="2 3">CGMCC 4.5739</strain>
    </source>
</reference>
<gene>
    <name evidence="2" type="ORF">SAMN05421773_12045</name>
</gene>
<dbReference type="InterPro" id="IPR001932">
    <property type="entry name" value="PPM-type_phosphatase-like_dom"/>
</dbReference>
<accession>A0A1I1TMR1</accession>
<proteinExistence type="predicted"/>
<dbReference type="Pfam" id="PF13672">
    <property type="entry name" value="PP2C_2"/>
    <property type="match status" value="1"/>
</dbReference>
<protein>
    <submittedName>
        <fullName evidence="2">Protein phosphatase 2C</fullName>
    </submittedName>
</protein>
<organism evidence="2 3">
    <name type="scientific">Streptomyces aidingensis</name>
    <dbReference type="NCBI Taxonomy" id="910347"/>
    <lineage>
        <taxon>Bacteria</taxon>
        <taxon>Bacillati</taxon>
        <taxon>Actinomycetota</taxon>
        <taxon>Actinomycetes</taxon>
        <taxon>Kitasatosporales</taxon>
        <taxon>Streptomycetaceae</taxon>
        <taxon>Streptomyces</taxon>
    </lineage>
</organism>
<dbReference type="Proteomes" id="UP000199207">
    <property type="component" value="Unassembled WGS sequence"/>
</dbReference>
<evidence type="ECO:0000313" key="3">
    <source>
        <dbReference type="Proteomes" id="UP000199207"/>
    </source>
</evidence>